<dbReference type="Proteomes" id="UP000824890">
    <property type="component" value="Unassembled WGS sequence"/>
</dbReference>
<feature type="non-terminal residue" evidence="2">
    <location>
        <position position="1"/>
    </location>
</feature>
<feature type="region of interest" description="Disordered" evidence="1">
    <location>
        <begin position="140"/>
        <end position="162"/>
    </location>
</feature>
<evidence type="ECO:0000313" key="3">
    <source>
        <dbReference type="Proteomes" id="UP000824890"/>
    </source>
</evidence>
<evidence type="ECO:0000313" key="2">
    <source>
        <dbReference type="EMBL" id="KAH0893114.1"/>
    </source>
</evidence>
<keyword evidence="3" id="KW-1185">Reference proteome</keyword>
<comment type="caution">
    <text evidence="2">The sequence shown here is derived from an EMBL/GenBank/DDBJ whole genome shotgun (WGS) entry which is preliminary data.</text>
</comment>
<protein>
    <submittedName>
        <fullName evidence="2">Uncharacterized protein</fullName>
    </submittedName>
</protein>
<gene>
    <name evidence="2" type="ORF">HID58_055543</name>
</gene>
<sequence length="162" mass="18251">NHKLESFLHSLSRTHPLFSSISPPSCLPVSSNFIPSNPSPPRRRHSSLPRLTVRSAVTSVGYREATVPGAFRLHQFILLGDSLLFSKSGRKTMIMSLRREGMPSPSLSNLMWLYIFYYYIDVDYMENRRYDERSDYAGGLKAGRRLSSGTSSSNKNDIGESS</sequence>
<reference evidence="2 3" key="1">
    <citation type="submission" date="2021-05" db="EMBL/GenBank/DDBJ databases">
        <title>Genome Assembly of Synthetic Allotetraploid Brassica napus Reveals Homoeologous Exchanges between Subgenomes.</title>
        <authorList>
            <person name="Davis J.T."/>
        </authorList>
    </citation>
    <scope>NUCLEOTIDE SEQUENCE [LARGE SCALE GENOMIC DNA]</scope>
    <source>
        <strain evidence="3">cv. Da-Ae</strain>
        <tissue evidence="2">Seedling</tissue>
    </source>
</reference>
<proteinExistence type="predicted"/>
<organism evidence="2 3">
    <name type="scientific">Brassica napus</name>
    <name type="common">Rape</name>
    <dbReference type="NCBI Taxonomy" id="3708"/>
    <lineage>
        <taxon>Eukaryota</taxon>
        <taxon>Viridiplantae</taxon>
        <taxon>Streptophyta</taxon>
        <taxon>Embryophyta</taxon>
        <taxon>Tracheophyta</taxon>
        <taxon>Spermatophyta</taxon>
        <taxon>Magnoliopsida</taxon>
        <taxon>eudicotyledons</taxon>
        <taxon>Gunneridae</taxon>
        <taxon>Pentapetalae</taxon>
        <taxon>rosids</taxon>
        <taxon>malvids</taxon>
        <taxon>Brassicales</taxon>
        <taxon>Brassicaceae</taxon>
        <taxon>Brassiceae</taxon>
        <taxon>Brassica</taxon>
    </lineage>
</organism>
<accession>A0ABQ8AKM5</accession>
<feature type="compositionally biased region" description="Polar residues" evidence="1">
    <location>
        <begin position="147"/>
        <end position="162"/>
    </location>
</feature>
<name>A0ABQ8AKM5_BRANA</name>
<evidence type="ECO:0000256" key="1">
    <source>
        <dbReference type="SAM" id="MobiDB-lite"/>
    </source>
</evidence>
<dbReference type="EMBL" id="JAGKQM010000013">
    <property type="protein sequence ID" value="KAH0893114.1"/>
    <property type="molecule type" value="Genomic_DNA"/>
</dbReference>